<dbReference type="Gramene" id="AET1Gv20192300.52">
    <property type="protein sequence ID" value="AET1Gv20192300.52"/>
    <property type="gene ID" value="AET1Gv20192300"/>
</dbReference>
<dbReference type="AlphaFoldDB" id="A0A452XWK5"/>
<dbReference type="EnsemblPlants" id="AET1Gv20192300.52">
    <property type="protein sequence ID" value="AET1Gv20192300.52"/>
    <property type="gene ID" value="AET1Gv20192300"/>
</dbReference>
<reference evidence="1" key="5">
    <citation type="journal article" date="2021" name="G3 (Bethesda)">
        <title>Aegilops tauschii genome assembly Aet v5.0 features greater sequence contiguity and improved annotation.</title>
        <authorList>
            <person name="Wang L."/>
            <person name="Zhu T."/>
            <person name="Rodriguez J.C."/>
            <person name="Deal K.R."/>
            <person name="Dubcovsky J."/>
            <person name="McGuire P.E."/>
            <person name="Lux T."/>
            <person name="Spannagl M."/>
            <person name="Mayer K.F.X."/>
            <person name="Baldrich P."/>
            <person name="Meyers B.C."/>
            <person name="Huo N."/>
            <person name="Gu Y.Q."/>
            <person name="Zhou H."/>
            <person name="Devos K.M."/>
            <person name="Bennetzen J.L."/>
            <person name="Unver T."/>
            <person name="Budak H."/>
            <person name="Gulick P.J."/>
            <person name="Galiba G."/>
            <person name="Kalapos B."/>
            <person name="Nelson D.R."/>
            <person name="Li P."/>
            <person name="You F.M."/>
            <person name="Luo M.C."/>
            <person name="Dvorak J."/>
        </authorList>
    </citation>
    <scope>NUCLEOTIDE SEQUENCE [LARGE SCALE GENOMIC DNA]</scope>
    <source>
        <strain evidence="1">cv. AL8/78</strain>
    </source>
</reference>
<protein>
    <submittedName>
        <fullName evidence="1">Uncharacterized protein</fullName>
    </submittedName>
</protein>
<reference evidence="1" key="3">
    <citation type="journal article" date="2017" name="Nature">
        <title>Genome sequence of the progenitor of the wheat D genome Aegilops tauschii.</title>
        <authorList>
            <person name="Luo M.C."/>
            <person name="Gu Y.Q."/>
            <person name="Puiu D."/>
            <person name="Wang H."/>
            <person name="Twardziok S.O."/>
            <person name="Deal K.R."/>
            <person name="Huo N."/>
            <person name="Zhu T."/>
            <person name="Wang L."/>
            <person name="Wang Y."/>
            <person name="McGuire P.E."/>
            <person name="Liu S."/>
            <person name="Long H."/>
            <person name="Ramasamy R.K."/>
            <person name="Rodriguez J.C."/>
            <person name="Van S.L."/>
            <person name="Yuan L."/>
            <person name="Wang Z."/>
            <person name="Xia Z."/>
            <person name="Xiao L."/>
            <person name="Anderson O.D."/>
            <person name="Ouyang S."/>
            <person name="Liang Y."/>
            <person name="Zimin A.V."/>
            <person name="Pertea G."/>
            <person name="Qi P."/>
            <person name="Bennetzen J.L."/>
            <person name="Dai X."/>
            <person name="Dawson M.W."/>
            <person name="Muller H.G."/>
            <person name="Kugler K."/>
            <person name="Rivarola-Duarte L."/>
            <person name="Spannagl M."/>
            <person name="Mayer K.F.X."/>
            <person name="Lu F.H."/>
            <person name="Bevan M.W."/>
            <person name="Leroy P."/>
            <person name="Li P."/>
            <person name="You F.M."/>
            <person name="Sun Q."/>
            <person name="Liu Z."/>
            <person name="Lyons E."/>
            <person name="Wicker T."/>
            <person name="Salzberg S.L."/>
            <person name="Devos K.M."/>
            <person name="Dvorak J."/>
        </authorList>
    </citation>
    <scope>NUCLEOTIDE SEQUENCE [LARGE SCALE GENOMIC DNA]</scope>
    <source>
        <strain evidence="1">cv. AL8/78</strain>
    </source>
</reference>
<evidence type="ECO:0000313" key="1">
    <source>
        <dbReference type="EnsemblPlants" id="AET1Gv20192300.53"/>
    </source>
</evidence>
<dbReference type="EnsemblPlants" id="AET1Gv20192300.53">
    <property type="protein sequence ID" value="AET1Gv20192300.53"/>
    <property type="gene ID" value="AET1Gv20192300"/>
</dbReference>
<proteinExistence type="predicted"/>
<sequence length="119" mass="13989">MRQRRKTCLFEAIRTIENATRTVVKDLNYGRLNKMEQDFGYLRLRLNEAFDTIDRVAKGYLYAIRYMPAFLHQLHNVIAHTFPPTRVVDKSTNEALKNIEVVAHNLRTEAIVLRTSYMC</sequence>
<name>A0A452XWK5_AEGTS</name>
<keyword evidence="2" id="KW-1185">Reference proteome</keyword>
<evidence type="ECO:0000313" key="2">
    <source>
        <dbReference type="Proteomes" id="UP000015105"/>
    </source>
</evidence>
<reference evidence="2" key="1">
    <citation type="journal article" date="2014" name="Science">
        <title>Ancient hybridizations among the ancestral genomes of bread wheat.</title>
        <authorList>
            <consortium name="International Wheat Genome Sequencing Consortium,"/>
            <person name="Marcussen T."/>
            <person name="Sandve S.R."/>
            <person name="Heier L."/>
            <person name="Spannagl M."/>
            <person name="Pfeifer M."/>
            <person name="Jakobsen K.S."/>
            <person name="Wulff B.B."/>
            <person name="Steuernagel B."/>
            <person name="Mayer K.F."/>
            <person name="Olsen O.A."/>
        </authorList>
    </citation>
    <scope>NUCLEOTIDE SEQUENCE [LARGE SCALE GENOMIC DNA]</scope>
    <source>
        <strain evidence="2">cv. AL8/78</strain>
    </source>
</reference>
<dbReference type="Proteomes" id="UP000015105">
    <property type="component" value="Chromosome 1D"/>
</dbReference>
<reference evidence="1" key="4">
    <citation type="submission" date="2019-03" db="UniProtKB">
        <authorList>
            <consortium name="EnsemblPlants"/>
        </authorList>
    </citation>
    <scope>IDENTIFICATION</scope>
</reference>
<dbReference type="Gramene" id="AET1Gv20192300.53">
    <property type="protein sequence ID" value="AET1Gv20192300.53"/>
    <property type="gene ID" value="AET1Gv20192300"/>
</dbReference>
<organism evidence="1 2">
    <name type="scientific">Aegilops tauschii subsp. strangulata</name>
    <name type="common">Goatgrass</name>
    <dbReference type="NCBI Taxonomy" id="200361"/>
    <lineage>
        <taxon>Eukaryota</taxon>
        <taxon>Viridiplantae</taxon>
        <taxon>Streptophyta</taxon>
        <taxon>Embryophyta</taxon>
        <taxon>Tracheophyta</taxon>
        <taxon>Spermatophyta</taxon>
        <taxon>Magnoliopsida</taxon>
        <taxon>Liliopsida</taxon>
        <taxon>Poales</taxon>
        <taxon>Poaceae</taxon>
        <taxon>BOP clade</taxon>
        <taxon>Pooideae</taxon>
        <taxon>Triticodae</taxon>
        <taxon>Triticeae</taxon>
        <taxon>Triticinae</taxon>
        <taxon>Aegilops</taxon>
    </lineage>
</organism>
<accession>A0A452XWK5</accession>
<reference evidence="2" key="2">
    <citation type="journal article" date="2017" name="Nat. Plants">
        <title>The Aegilops tauschii genome reveals multiple impacts of transposons.</title>
        <authorList>
            <person name="Zhao G."/>
            <person name="Zou C."/>
            <person name="Li K."/>
            <person name="Wang K."/>
            <person name="Li T."/>
            <person name="Gao L."/>
            <person name="Zhang X."/>
            <person name="Wang H."/>
            <person name="Yang Z."/>
            <person name="Liu X."/>
            <person name="Jiang W."/>
            <person name="Mao L."/>
            <person name="Kong X."/>
            <person name="Jiao Y."/>
            <person name="Jia J."/>
        </authorList>
    </citation>
    <scope>NUCLEOTIDE SEQUENCE [LARGE SCALE GENOMIC DNA]</scope>
    <source>
        <strain evidence="2">cv. AL8/78</strain>
    </source>
</reference>